<dbReference type="EnsemblPlants" id="Pp3c5_5710V3.6">
    <property type="protein sequence ID" value="Pp3c5_5710V3.6"/>
    <property type="gene ID" value="Pp3c5_5710"/>
</dbReference>
<evidence type="ECO:0000256" key="2">
    <source>
        <dbReference type="ARBA" id="ARBA00022574"/>
    </source>
</evidence>
<dbReference type="EMBL" id="ABEU02000005">
    <property type="protein sequence ID" value="PNR53623.1"/>
    <property type="molecule type" value="Genomic_DNA"/>
</dbReference>
<dbReference type="InterPro" id="IPR048720">
    <property type="entry name" value="PROPPIN"/>
</dbReference>
<evidence type="ECO:0000256" key="3">
    <source>
        <dbReference type="ARBA" id="ARBA00022737"/>
    </source>
</evidence>
<dbReference type="InterPro" id="IPR036322">
    <property type="entry name" value="WD40_repeat_dom_sf"/>
</dbReference>
<sequence length="438" mass="47945">MDLSSPPLLVPPSALNRFSKGPYSSDDSMPSSPTSNTSAAASPQISPRLEAPQASTQLDALLSVAFNQDHGCFACGTQTGFRIYNCDPFKETFRREFDGAGIAIVEMLFRCNILALVGGGKSPRYSPNKVMIWDDHLSRCIGELSFRTEVRAVRLRRDRIIVVLQFRIYVYNFADLKLLHQIETWSNTKGICALSPSPKTCVLACPGQRKGEVRVELYTSKKTRFIMAHDSSLACLSLSLDGSLLATASNKGTLVRIFNTADGTKLQELRRGVERAEIYSLVFHPNLRWLAVSSAKGTVHVFTIKPTTEEARSEAIANTSSASADGSALSPGKNNDSPLGSSSLSMSSPSANAGSSLSFMKGVLPKYFSSEWSFSQFRVPEETKAIVAFGSMKNTIVIVCANGSYYRCSFDGKEGGEMVQLEYERYMKPEETEETVSM</sequence>
<dbReference type="GO" id="GO:0005829">
    <property type="term" value="C:cytosol"/>
    <property type="evidence" value="ECO:0000318"/>
    <property type="project" value="GO_Central"/>
</dbReference>
<evidence type="ECO:0000313" key="8">
    <source>
        <dbReference type="Proteomes" id="UP000006727"/>
    </source>
</evidence>
<proteinExistence type="inferred from homology"/>
<dbReference type="Gramene" id="Pp3c5_5710V3.3">
    <property type="protein sequence ID" value="Pp3c5_5710V3.3"/>
    <property type="gene ID" value="Pp3c5_5710"/>
</dbReference>
<dbReference type="KEGG" id="ppp:112282690"/>
<dbReference type="EnsemblPlants" id="Pp3c5_5710V3.2">
    <property type="protein sequence ID" value="Pp3c5_5710V3.2"/>
    <property type="gene ID" value="Pp3c5_5710"/>
</dbReference>
<dbReference type="Gramene" id="Pp3c5_5710V3.6">
    <property type="protein sequence ID" value="Pp3c5_5710V3.6"/>
    <property type="gene ID" value="Pp3c5_5710"/>
</dbReference>
<dbReference type="Gene3D" id="2.130.10.10">
    <property type="entry name" value="YVTN repeat-like/Quinoprotein amine dehydrogenase"/>
    <property type="match status" value="1"/>
</dbReference>
<dbReference type="OMA" id="FGAQKNT"/>
<feature type="compositionally biased region" description="Low complexity" evidence="5">
    <location>
        <begin position="24"/>
        <end position="43"/>
    </location>
</feature>
<dbReference type="EnsemblPlants" id="Pp3c5_5710V3.1">
    <property type="protein sequence ID" value="Pp3c5_5710V3.1"/>
    <property type="gene ID" value="Pp3c5_5710"/>
</dbReference>
<evidence type="ECO:0008006" key="9">
    <source>
        <dbReference type="Google" id="ProtNLM"/>
    </source>
</evidence>
<evidence type="ECO:0000256" key="4">
    <source>
        <dbReference type="ARBA" id="ARBA00025740"/>
    </source>
</evidence>
<feature type="compositionally biased region" description="Low complexity" evidence="5">
    <location>
        <begin position="1"/>
        <end position="15"/>
    </location>
</feature>
<feature type="compositionally biased region" description="Low complexity" evidence="5">
    <location>
        <begin position="337"/>
        <end position="346"/>
    </location>
</feature>
<keyword evidence="2" id="KW-0853">WD repeat</keyword>
<feature type="region of interest" description="Disordered" evidence="5">
    <location>
        <begin position="1"/>
        <end position="47"/>
    </location>
</feature>
<protein>
    <recommendedName>
        <fullName evidence="9">Autophagy-related protein 18a</fullName>
    </recommendedName>
</protein>
<dbReference type="Gramene" id="Pp3c5_5710V3.1">
    <property type="protein sequence ID" value="Pp3c5_5710V3.1"/>
    <property type="gene ID" value="Pp3c5_5710"/>
</dbReference>
<dbReference type="GO" id="GO:0044804">
    <property type="term" value="P:nucleophagy"/>
    <property type="evidence" value="ECO:0000318"/>
    <property type="project" value="GO_Central"/>
</dbReference>
<evidence type="ECO:0000256" key="5">
    <source>
        <dbReference type="SAM" id="MobiDB-lite"/>
    </source>
</evidence>
<dbReference type="EnsemblPlants" id="Pp3c5_5710V3.3">
    <property type="protein sequence ID" value="Pp3c5_5710V3.3"/>
    <property type="gene ID" value="Pp3c5_5710"/>
</dbReference>
<name>A0A2K1KIN6_PHYPA</name>
<dbReference type="PANTHER" id="PTHR11227">
    <property type="entry name" value="WD-REPEAT PROTEIN INTERACTING WITH PHOSPHOINOSIDES WIPI -RELATED"/>
    <property type="match status" value="1"/>
</dbReference>
<dbReference type="GO" id="GO:0000425">
    <property type="term" value="P:pexophagy"/>
    <property type="evidence" value="ECO:0000318"/>
    <property type="project" value="GO_Central"/>
</dbReference>
<dbReference type="Pfam" id="PF21032">
    <property type="entry name" value="PROPPIN"/>
    <property type="match status" value="1"/>
</dbReference>
<dbReference type="PaxDb" id="3218-PP1S41_98V6.1"/>
<dbReference type="GO" id="GO:0034045">
    <property type="term" value="C:phagophore assembly site membrane"/>
    <property type="evidence" value="ECO:0000318"/>
    <property type="project" value="GO_Central"/>
</dbReference>
<dbReference type="FunFam" id="2.130.10.10:FF:001576">
    <property type="entry name" value="Predicted protein"/>
    <property type="match status" value="1"/>
</dbReference>
<reference evidence="7" key="3">
    <citation type="submission" date="2020-12" db="UniProtKB">
        <authorList>
            <consortium name="EnsemblPlants"/>
        </authorList>
    </citation>
    <scope>IDENTIFICATION</scope>
</reference>
<dbReference type="Gramene" id="Pp3c5_5710V3.4">
    <property type="protein sequence ID" value="Pp3c5_5710V3.4"/>
    <property type="gene ID" value="Pp3c5_5710"/>
</dbReference>
<dbReference type="GO" id="GO:0000422">
    <property type="term" value="P:autophagy of mitochondrion"/>
    <property type="evidence" value="ECO:0000318"/>
    <property type="project" value="GO_Central"/>
</dbReference>
<dbReference type="GeneID" id="112282690"/>
<dbReference type="GO" id="GO:0080025">
    <property type="term" value="F:phosphatidylinositol-3,5-bisphosphate binding"/>
    <property type="evidence" value="ECO:0000318"/>
    <property type="project" value="GO_Central"/>
</dbReference>
<dbReference type="EnsemblPlants" id="Pp3c5_5710V3.4">
    <property type="protein sequence ID" value="Pp3c5_5710V3.4"/>
    <property type="gene ID" value="Pp3c5_5710"/>
</dbReference>
<feature type="region of interest" description="Disordered" evidence="5">
    <location>
        <begin position="313"/>
        <end position="346"/>
    </location>
</feature>
<evidence type="ECO:0000256" key="1">
    <source>
        <dbReference type="ARBA" id="ARBA00004623"/>
    </source>
</evidence>
<keyword evidence="3" id="KW-0677">Repeat</keyword>
<dbReference type="InterPro" id="IPR015943">
    <property type="entry name" value="WD40/YVTN_repeat-like_dom_sf"/>
</dbReference>
<dbReference type="Gramene" id="Pp3c5_5710V3.2">
    <property type="protein sequence ID" value="Pp3c5_5710V3.2"/>
    <property type="gene ID" value="Pp3c5_5710"/>
</dbReference>
<dbReference type="Proteomes" id="UP000006727">
    <property type="component" value="Chromosome 5"/>
</dbReference>
<evidence type="ECO:0000313" key="6">
    <source>
        <dbReference type="EMBL" id="PNR53623.1"/>
    </source>
</evidence>
<dbReference type="Gramene" id="Pp3c5_5710V3.5">
    <property type="protein sequence ID" value="Pp3c5_5710V3.5"/>
    <property type="gene ID" value="Pp3c5_5710"/>
</dbReference>
<dbReference type="SMART" id="SM00320">
    <property type="entry name" value="WD40"/>
    <property type="match status" value="3"/>
</dbReference>
<dbReference type="FunCoup" id="A0A2K1KIN6">
    <property type="interactions" value="4119"/>
</dbReference>
<accession>A0A2K1KIN6</accession>
<comment type="similarity">
    <text evidence="4">Belongs to the WD repeat PROPPIN family.</text>
</comment>
<gene>
    <name evidence="7" type="primary">LOC112282690</name>
    <name evidence="6" type="ORF">PHYPA_007298</name>
</gene>
<dbReference type="OrthoDB" id="1667587at2759"/>
<dbReference type="RefSeq" id="XP_024376418.1">
    <property type="nucleotide sequence ID" value="XM_024520650.2"/>
</dbReference>
<dbReference type="InterPro" id="IPR001680">
    <property type="entry name" value="WD40_rpt"/>
</dbReference>
<organism evidence="6">
    <name type="scientific">Physcomitrium patens</name>
    <name type="common">Spreading-leaved earth moss</name>
    <name type="synonym">Physcomitrella patens</name>
    <dbReference type="NCBI Taxonomy" id="3218"/>
    <lineage>
        <taxon>Eukaryota</taxon>
        <taxon>Viridiplantae</taxon>
        <taxon>Streptophyta</taxon>
        <taxon>Embryophyta</taxon>
        <taxon>Bryophyta</taxon>
        <taxon>Bryophytina</taxon>
        <taxon>Bryopsida</taxon>
        <taxon>Funariidae</taxon>
        <taxon>Funariales</taxon>
        <taxon>Funariaceae</taxon>
        <taxon>Physcomitrium</taxon>
    </lineage>
</organism>
<dbReference type="GO" id="GO:0030674">
    <property type="term" value="F:protein-macromolecule adaptor activity"/>
    <property type="evidence" value="ECO:0000318"/>
    <property type="project" value="GO_Central"/>
</dbReference>
<evidence type="ECO:0000313" key="7">
    <source>
        <dbReference type="EnsemblPlants" id="Pp3c5_5710V3.1"/>
    </source>
</evidence>
<keyword evidence="8" id="KW-1185">Reference proteome</keyword>
<reference evidence="6 8" key="1">
    <citation type="journal article" date="2008" name="Science">
        <title>The Physcomitrella genome reveals evolutionary insights into the conquest of land by plants.</title>
        <authorList>
            <person name="Rensing S."/>
            <person name="Lang D."/>
            <person name="Zimmer A."/>
            <person name="Terry A."/>
            <person name="Salamov A."/>
            <person name="Shapiro H."/>
            <person name="Nishiyama T."/>
            <person name="Perroud P.-F."/>
            <person name="Lindquist E."/>
            <person name="Kamisugi Y."/>
            <person name="Tanahashi T."/>
            <person name="Sakakibara K."/>
            <person name="Fujita T."/>
            <person name="Oishi K."/>
            <person name="Shin-I T."/>
            <person name="Kuroki Y."/>
            <person name="Toyoda A."/>
            <person name="Suzuki Y."/>
            <person name="Hashimoto A."/>
            <person name="Yamaguchi K."/>
            <person name="Sugano A."/>
            <person name="Kohara Y."/>
            <person name="Fujiyama A."/>
            <person name="Anterola A."/>
            <person name="Aoki S."/>
            <person name="Ashton N."/>
            <person name="Barbazuk W.B."/>
            <person name="Barker E."/>
            <person name="Bennetzen J."/>
            <person name="Bezanilla M."/>
            <person name="Blankenship R."/>
            <person name="Cho S.H."/>
            <person name="Dutcher S."/>
            <person name="Estelle M."/>
            <person name="Fawcett J.A."/>
            <person name="Gundlach H."/>
            <person name="Hanada K."/>
            <person name="Heyl A."/>
            <person name="Hicks K.A."/>
            <person name="Hugh J."/>
            <person name="Lohr M."/>
            <person name="Mayer K."/>
            <person name="Melkozernov A."/>
            <person name="Murata T."/>
            <person name="Nelson D."/>
            <person name="Pils B."/>
            <person name="Prigge M."/>
            <person name="Reiss B."/>
            <person name="Renner T."/>
            <person name="Rombauts S."/>
            <person name="Rushton P."/>
            <person name="Sanderfoot A."/>
            <person name="Schween G."/>
            <person name="Shiu S.-H."/>
            <person name="Stueber K."/>
            <person name="Theodoulou F.L."/>
            <person name="Tu H."/>
            <person name="Van de Peer Y."/>
            <person name="Verrier P.J."/>
            <person name="Waters E."/>
            <person name="Wood A."/>
            <person name="Yang L."/>
            <person name="Cove D."/>
            <person name="Cuming A."/>
            <person name="Hasebe M."/>
            <person name="Lucas S."/>
            <person name="Mishler D.B."/>
            <person name="Reski R."/>
            <person name="Grigoriev I."/>
            <person name="Quatrano R.S."/>
            <person name="Boore J.L."/>
        </authorList>
    </citation>
    <scope>NUCLEOTIDE SEQUENCE [LARGE SCALE GENOMIC DNA]</scope>
    <source>
        <strain evidence="7 8">cv. Gransden 2004</strain>
    </source>
</reference>
<comment type="subcellular location">
    <subcellularLocation>
        <location evidence="1">Preautophagosomal structure membrane</location>
        <topology evidence="1">Peripheral membrane protein</topology>
    </subcellularLocation>
</comment>
<dbReference type="GO" id="GO:0061723">
    <property type="term" value="P:glycophagy"/>
    <property type="evidence" value="ECO:0000318"/>
    <property type="project" value="GO_Central"/>
</dbReference>
<dbReference type="GO" id="GO:0032266">
    <property type="term" value="F:phosphatidylinositol-3-phosphate binding"/>
    <property type="evidence" value="ECO:0000318"/>
    <property type="project" value="GO_Central"/>
</dbReference>
<dbReference type="STRING" id="3218.A0A2K1KIN6"/>
<dbReference type="SUPFAM" id="SSF50978">
    <property type="entry name" value="WD40 repeat-like"/>
    <property type="match status" value="1"/>
</dbReference>
<reference evidence="6 8" key="2">
    <citation type="journal article" date="2018" name="Plant J.">
        <title>The Physcomitrella patens chromosome-scale assembly reveals moss genome structure and evolution.</title>
        <authorList>
            <person name="Lang D."/>
            <person name="Ullrich K.K."/>
            <person name="Murat F."/>
            <person name="Fuchs J."/>
            <person name="Jenkins J."/>
            <person name="Haas F.B."/>
            <person name="Piednoel M."/>
            <person name="Gundlach H."/>
            <person name="Van Bel M."/>
            <person name="Meyberg R."/>
            <person name="Vives C."/>
            <person name="Morata J."/>
            <person name="Symeonidi A."/>
            <person name="Hiss M."/>
            <person name="Muchero W."/>
            <person name="Kamisugi Y."/>
            <person name="Saleh O."/>
            <person name="Blanc G."/>
            <person name="Decker E.L."/>
            <person name="van Gessel N."/>
            <person name="Grimwood J."/>
            <person name="Hayes R.D."/>
            <person name="Graham S.W."/>
            <person name="Gunter L.E."/>
            <person name="McDaniel S.F."/>
            <person name="Hoernstein S.N.W."/>
            <person name="Larsson A."/>
            <person name="Li F.W."/>
            <person name="Perroud P.F."/>
            <person name="Phillips J."/>
            <person name="Ranjan P."/>
            <person name="Rokshar D.S."/>
            <person name="Rothfels C.J."/>
            <person name="Schneider L."/>
            <person name="Shu S."/>
            <person name="Stevenson D.W."/>
            <person name="Thummler F."/>
            <person name="Tillich M."/>
            <person name="Villarreal Aguilar J.C."/>
            <person name="Widiez T."/>
            <person name="Wong G.K."/>
            <person name="Wymore A."/>
            <person name="Zhang Y."/>
            <person name="Zimmer A.D."/>
            <person name="Quatrano R.S."/>
            <person name="Mayer K.F.X."/>
            <person name="Goodstein D."/>
            <person name="Casacuberta J.M."/>
            <person name="Vandepoele K."/>
            <person name="Reski R."/>
            <person name="Cuming A.C."/>
            <person name="Tuskan G.A."/>
            <person name="Maumus F."/>
            <person name="Salse J."/>
            <person name="Schmutz J."/>
            <person name="Rensing S.A."/>
        </authorList>
    </citation>
    <scope>NUCLEOTIDE SEQUENCE [LARGE SCALE GENOMIC DNA]</scope>
    <source>
        <strain evidence="7 8">cv. Gransden 2004</strain>
    </source>
</reference>
<dbReference type="EnsemblPlants" id="Pp3c5_5710V3.5">
    <property type="protein sequence ID" value="Pp3c5_5710V3.5"/>
    <property type="gene ID" value="Pp3c5_5710"/>
</dbReference>
<dbReference type="RefSeq" id="XP_073390308.1">
    <property type="nucleotide sequence ID" value="XM_073534207.1"/>
</dbReference>
<dbReference type="GO" id="GO:0034497">
    <property type="term" value="P:protein localization to phagophore assembly site"/>
    <property type="evidence" value="ECO:0000318"/>
    <property type="project" value="GO_Central"/>
</dbReference>
<dbReference type="AlphaFoldDB" id="A0A2K1KIN6"/>